<comment type="caution">
    <text evidence="2">The sequence shown here is derived from an EMBL/GenBank/DDBJ whole genome shotgun (WGS) entry which is preliminary data.</text>
</comment>
<keyword evidence="3" id="KW-1185">Reference proteome</keyword>
<accession>A0ABU2FCC4</accession>
<gene>
    <name evidence="2" type="ORF">NDI56_10990</name>
</gene>
<name>A0ABU2FCC4_9EURY</name>
<feature type="region of interest" description="Disordered" evidence="1">
    <location>
        <begin position="221"/>
        <end position="241"/>
    </location>
</feature>
<dbReference type="PROSITE" id="PS51257">
    <property type="entry name" value="PROKAR_LIPOPROTEIN"/>
    <property type="match status" value="1"/>
</dbReference>
<dbReference type="PROSITE" id="PS51318">
    <property type="entry name" value="TAT"/>
    <property type="match status" value="1"/>
</dbReference>
<proteinExistence type="predicted"/>
<dbReference type="RefSeq" id="WP_310919571.1">
    <property type="nucleotide sequence ID" value="NZ_JAMQON010000002.1"/>
</dbReference>
<dbReference type="InterPro" id="IPR006311">
    <property type="entry name" value="TAT_signal"/>
</dbReference>
<dbReference type="Proteomes" id="UP001259659">
    <property type="component" value="Unassembled WGS sequence"/>
</dbReference>
<protein>
    <submittedName>
        <fullName evidence="2">Uncharacterized protein</fullName>
    </submittedName>
</protein>
<evidence type="ECO:0000313" key="2">
    <source>
        <dbReference type="EMBL" id="MDS0259919.1"/>
    </source>
</evidence>
<evidence type="ECO:0000313" key="3">
    <source>
        <dbReference type="Proteomes" id="UP001259659"/>
    </source>
</evidence>
<reference evidence="2 3" key="1">
    <citation type="submission" date="2022-06" db="EMBL/GenBank/DDBJ databases">
        <title>Haloarcula sp. a new haloarchaeum isolate from saline soil.</title>
        <authorList>
            <person name="Strakova D."/>
            <person name="Galisteo C."/>
            <person name="Sanchez-Porro C."/>
            <person name="Ventosa A."/>
        </authorList>
    </citation>
    <scope>NUCLEOTIDE SEQUENCE [LARGE SCALE GENOMIC DNA]</scope>
    <source>
        <strain evidence="2 3">S1CR25-12</strain>
    </source>
</reference>
<sequence>MKHIERRKLLRTAAGLASVAAVGSTAGCLDSAPSTAESSDVLDAIPAGADAVAYANVDTIRQDEGVKTLTNTHLEQRSQYEYYDGPEDFDGLLGHIEDEWETDPSNVHEATVFSEFGGTDDELFAEYGGVVLRADLEAEDVKRGLENVENIDFSEVEHSGSVVYEPESADGRWVGSLSTDRVVVGTEDAVYDAIDVQNGDSDTIDSEVENAYTETRDAPVRFAGRMPSPSDNPAVPESVAKRSDEPIDLTPLDDVDTLRGSVYRDDDVRGLETTLAASDRDAAADATDVVTELRDRAQSSIPYGSVADLVGDISVEQDGSSVKASLRKTVSELDSVLEDTYGG</sequence>
<dbReference type="EMBL" id="JAMQON010000002">
    <property type="protein sequence ID" value="MDS0259919.1"/>
    <property type="molecule type" value="Genomic_DNA"/>
</dbReference>
<evidence type="ECO:0000256" key="1">
    <source>
        <dbReference type="SAM" id="MobiDB-lite"/>
    </source>
</evidence>
<organism evidence="2 3">
    <name type="scientific">Haloarcula saliterrae</name>
    <dbReference type="NCBI Taxonomy" id="2950534"/>
    <lineage>
        <taxon>Archaea</taxon>
        <taxon>Methanobacteriati</taxon>
        <taxon>Methanobacteriota</taxon>
        <taxon>Stenosarchaea group</taxon>
        <taxon>Halobacteria</taxon>
        <taxon>Halobacteriales</taxon>
        <taxon>Haloarculaceae</taxon>
        <taxon>Haloarcula</taxon>
    </lineage>
</organism>